<gene>
    <name evidence="2" type="ORF">ADK38_30615</name>
</gene>
<keyword evidence="3" id="KW-1185">Reference proteome</keyword>
<evidence type="ECO:0000259" key="1">
    <source>
        <dbReference type="PROSITE" id="PS51186"/>
    </source>
</evidence>
<dbReference type="PROSITE" id="PS51186">
    <property type="entry name" value="GNAT"/>
    <property type="match status" value="1"/>
</dbReference>
<dbReference type="Gene3D" id="3.40.630.30">
    <property type="match status" value="1"/>
</dbReference>
<evidence type="ECO:0000313" key="2">
    <source>
        <dbReference type="EMBL" id="KOG86514.1"/>
    </source>
</evidence>
<dbReference type="InterPro" id="IPR016181">
    <property type="entry name" value="Acyl_CoA_acyltransferase"/>
</dbReference>
<dbReference type="Pfam" id="PF13527">
    <property type="entry name" value="Acetyltransf_9"/>
    <property type="match status" value="1"/>
</dbReference>
<evidence type="ECO:0000313" key="3">
    <source>
        <dbReference type="Proteomes" id="UP000037020"/>
    </source>
</evidence>
<dbReference type="InterPro" id="IPR000182">
    <property type="entry name" value="GNAT_dom"/>
</dbReference>
<reference evidence="2 3" key="1">
    <citation type="submission" date="2015-07" db="EMBL/GenBank/DDBJ databases">
        <authorList>
            <person name="Ju K.-S."/>
            <person name="Doroghazi J.R."/>
            <person name="Metcalf W.W."/>
        </authorList>
    </citation>
    <scope>NUCLEOTIDE SEQUENCE [LARGE SCALE GENOMIC DNA]</scope>
    <source>
        <strain evidence="2 3">NRRL B-3589</strain>
    </source>
</reference>
<dbReference type="PANTHER" id="PTHR37817:SF1">
    <property type="entry name" value="N-ACETYLTRANSFERASE EIS"/>
    <property type="match status" value="1"/>
</dbReference>
<dbReference type="InterPro" id="IPR051554">
    <property type="entry name" value="Acetyltransferase_Eis"/>
</dbReference>
<proteinExistence type="predicted"/>
<dbReference type="SUPFAM" id="SSF55729">
    <property type="entry name" value="Acyl-CoA N-acyltransferases (Nat)"/>
    <property type="match status" value="1"/>
</dbReference>
<dbReference type="PANTHER" id="PTHR37817">
    <property type="entry name" value="N-ACETYLTRANSFERASE EIS"/>
    <property type="match status" value="1"/>
</dbReference>
<accession>A0ABR5IZE5</accession>
<feature type="non-terminal residue" evidence="2">
    <location>
        <position position="160"/>
    </location>
</feature>
<dbReference type="CDD" id="cd04301">
    <property type="entry name" value="NAT_SF"/>
    <property type="match status" value="1"/>
</dbReference>
<sequence length="160" mass="17584">MNRYPMYGPTPAVTRLARYTGSEFDEIRGDVPDPFEVQGSGLVWRPTREHFGVRLGERLVAHAGYVPVPLAVGDARIRAAGIGSVIVAPDQRGRGLARSVVAAAVEHGRGRGLEYGLLFCRPDRVPVYERLGWRLLEGDVQIEQPGGPIVMPLRSMWLAI</sequence>
<protein>
    <submittedName>
        <fullName evidence="2">Acetyltransferase</fullName>
    </submittedName>
</protein>
<name>A0ABR5IZE5_9ACTN</name>
<comment type="caution">
    <text evidence="2">The sequence shown here is derived from an EMBL/GenBank/DDBJ whole genome shotgun (WGS) entry which is preliminary data.</text>
</comment>
<organism evidence="2 3">
    <name type="scientific">Streptomyces varsoviensis</name>
    <dbReference type="NCBI Taxonomy" id="67373"/>
    <lineage>
        <taxon>Bacteria</taxon>
        <taxon>Bacillati</taxon>
        <taxon>Actinomycetota</taxon>
        <taxon>Actinomycetes</taxon>
        <taxon>Kitasatosporales</taxon>
        <taxon>Streptomycetaceae</taxon>
        <taxon>Streptomyces</taxon>
    </lineage>
</organism>
<dbReference type="Proteomes" id="UP000037020">
    <property type="component" value="Unassembled WGS sequence"/>
</dbReference>
<dbReference type="EMBL" id="LGUT01002786">
    <property type="protein sequence ID" value="KOG86514.1"/>
    <property type="molecule type" value="Genomic_DNA"/>
</dbReference>
<feature type="domain" description="N-acetyltransferase" evidence="1">
    <location>
        <begin position="14"/>
        <end position="154"/>
    </location>
</feature>